<evidence type="ECO:0000259" key="8">
    <source>
        <dbReference type="PROSITE" id="PS51123"/>
    </source>
</evidence>
<keyword evidence="7" id="KW-1133">Transmembrane helix</keyword>
<dbReference type="AlphaFoldDB" id="B4VM79"/>
<dbReference type="InterPro" id="IPR036737">
    <property type="entry name" value="OmpA-like_sf"/>
</dbReference>
<feature type="domain" description="OmpA-like" evidence="8">
    <location>
        <begin position="179"/>
        <end position="293"/>
    </location>
</feature>
<keyword evidence="3" id="KW-0998">Cell outer membrane</keyword>
<keyword evidence="10" id="KW-1185">Reference proteome</keyword>
<dbReference type="PANTHER" id="PTHR30329:SF21">
    <property type="entry name" value="LIPOPROTEIN YIAD-RELATED"/>
    <property type="match status" value="1"/>
</dbReference>
<feature type="region of interest" description="Disordered" evidence="6">
    <location>
        <begin position="75"/>
        <end position="95"/>
    </location>
</feature>
<protein>
    <submittedName>
        <fullName evidence="9">OmpA family protein</fullName>
    </submittedName>
</protein>
<evidence type="ECO:0000256" key="3">
    <source>
        <dbReference type="ARBA" id="ARBA00023237"/>
    </source>
</evidence>
<feature type="transmembrane region" description="Helical" evidence="7">
    <location>
        <begin position="21"/>
        <end position="51"/>
    </location>
</feature>
<dbReference type="RefSeq" id="WP_006099766.1">
    <property type="nucleotide sequence ID" value="NZ_DS989845.1"/>
</dbReference>
<dbReference type="HOGENOM" id="CLU_975383_0_0_3"/>
<sequence>MIQSANSADKTTSASVRSQRPWFLVFIFRVLLLGVSGGLALILGIVLATFYPRTNPEKPFFLKMASHFEEQMPVVSPHTTPTSIPEPTGSPPQLTPVQRQQVQAQLTQLQGQLRSLSEGVATLEVQLGSSRPNESLEARLQAIALQLEGVQPPPEEATSNGNNPNATVMAASSDSFGSSQTLKVTLPSDVLFEGNNSLLRPEAGLILDKIIADLRNYPSSTIRIAAHTDSQGEPEDNRELSFRRAKAVEQYFARALGDDYRWLVVGYGEIRPLVANDTDANQQRNRRIEISVE</sequence>
<gene>
    <name evidence="9" type="ORF">MC7420_1811</name>
</gene>
<evidence type="ECO:0000256" key="7">
    <source>
        <dbReference type="SAM" id="Phobius"/>
    </source>
</evidence>
<accession>B4VM79</accession>
<dbReference type="Gene3D" id="3.30.1330.60">
    <property type="entry name" value="OmpA-like domain"/>
    <property type="match status" value="1"/>
</dbReference>
<dbReference type="PROSITE" id="PS51123">
    <property type="entry name" value="OMPA_2"/>
    <property type="match status" value="1"/>
</dbReference>
<dbReference type="STRING" id="118168.MC7420_1811"/>
<evidence type="ECO:0000256" key="6">
    <source>
        <dbReference type="SAM" id="MobiDB-lite"/>
    </source>
</evidence>
<evidence type="ECO:0000313" key="9">
    <source>
        <dbReference type="EMBL" id="EDX76808.1"/>
    </source>
</evidence>
<dbReference type="EMBL" id="DS989845">
    <property type="protein sequence ID" value="EDX76808.1"/>
    <property type="molecule type" value="Genomic_DNA"/>
</dbReference>
<dbReference type="SUPFAM" id="SSF103088">
    <property type="entry name" value="OmpA-like"/>
    <property type="match status" value="1"/>
</dbReference>
<dbReference type="InterPro" id="IPR006664">
    <property type="entry name" value="OMP_bac"/>
</dbReference>
<keyword evidence="7" id="KW-0812">Transmembrane</keyword>
<dbReference type="CDD" id="cd07185">
    <property type="entry name" value="OmpA_C-like"/>
    <property type="match status" value="1"/>
</dbReference>
<dbReference type="Proteomes" id="UP000003835">
    <property type="component" value="Unassembled WGS sequence"/>
</dbReference>
<dbReference type="PRINTS" id="PR01021">
    <property type="entry name" value="OMPADOMAIN"/>
</dbReference>
<dbReference type="InterPro" id="IPR006665">
    <property type="entry name" value="OmpA-like"/>
</dbReference>
<dbReference type="OrthoDB" id="571892at2"/>
<proteinExistence type="predicted"/>
<organism evidence="9 10">
    <name type="scientific">Coleofasciculus chthonoplastes PCC 7420</name>
    <dbReference type="NCBI Taxonomy" id="118168"/>
    <lineage>
        <taxon>Bacteria</taxon>
        <taxon>Bacillati</taxon>
        <taxon>Cyanobacteriota</taxon>
        <taxon>Cyanophyceae</taxon>
        <taxon>Coleofasciculales</taxon>
        <taxon>Coleofasciculaceae</taxon>
        <taxon>Coleofasciculus</taxon>
    </lineage>
</organism>
<name>B4VM79_9CYAN</name>
<evidence type="ECO:0000256" key="2">
    <source>
        <dbReference type="ARBA" id="ARBA00023136"/>
    </source>
</evidence>
<dbReference type="InterPro" id="IPR050330">
    <property type="entry name" value="Bact_OuterMem_StrucFunc"/>
</dbReference>
<feature type="coiled-coil region" evidence="5">
    <location>
        <begin position="99"/>
        <end position="126"/>
    </location>
</feature>
<evidence type="ECO:0000256" key="5">
    <source>
        <dbReference type="SAM" id="Coils"/>
    </source>
</evidence>
<dbReference type="eggNOG" id="COG2885">
    <property type="taxonomic scope" value="Bacteria"/>
</dbReference>
<comment type="subcellular location">
    <subcellularLocation>
        <location evidence="1">Cell outer membrane</location>
    </subcellularLocation>
</comment>
<keyword evidence="5" id="KW-0175">Coiled coil</keyword>
<dbReference type="PANTHER" id="PTHR30329">
    <property type="entry name" value="STATOR ELEMENT OF FLAGELLAR MOTOR COMPLEX"/>
    <property type="match status" value="1"/>
</dbReference>
<evidence type="ECO:0000256" key="4">
    <source>
        <dbReference type="PROSITE-ProRule" id="PRU00473"/>
    </source>
</evidence>
<evidence type="ECO:0000313" key="10">
    <source>
        <dbReference type="Proteomes" id="UP000003835"/>
    </source>
</evidence>
<reference evidence="9 10" key="1">
    <citation type="submission" date="2008-07" db="EMBL/GenBank/DDBJ databases">
        <authorList>
            <person name="Tandeau de Marsac N."/>
            <person name="Ferriera S."/>
            <person name="Johnson J."/>
            <person name="Kravitz S."/>
            <person name="Beeson K."/>
            <person name="Sutton G."/>
            <person name="Rogers Y.-H."/>
            <person name="Friedman R."/>
            <person name="Frazier M."/>
            <person name="Venter J.C."/>
        </authorList>
    </citation>
    <scope>NUCLEOTIDE SEQUENCE [LARGE SCALE GENOMIC DNA]</scope>
    <source>
        <strain evidence="9 10">PCC 7420</strain>
    </source>
</reference>
<dbReference type="Pfam" id="PF00691">
    <property type="entry name" value="OmpA"/>
    <property type="match status" value="1"/>
</dbReference>
<keyword evidence="2 4" id="KW-0472">Membrane</keyword>
<evidence type="ECO:0000256" key="1">
    <source>
        <dbReference type="ARBA" id="ARBA00004442"/>
    </source>
</evidence>
<dbReference type="GO" id="GO:0009279">
    <property type="term" value="C:cell outer membrane"/>
    <property type="evidence" value="ECO:0007669"/>
    <property type="project" value="UniProtKB-SubCell"/>
</dbReference>